<feature type="transmembrane region" description="Helical" evidence="5">
    <location>
        <begin position="107"/>
        <end position="128"/>
    </location>
</feature>
<gene>
    <name evidence="6" type="ORF">GCM10022276_21170</name>
</gene>
<evidence type="ECO:0000256" key="5">
    <source>
        <dbReference type="SAM" id="Phobius"/>
    </source>
</evidence>
<organism evidence="6 7">
    <name type="scientific">Sphingomonas limnosediminicola</name>
    <dbReference type="NCBI Taxonomy" id="940133"/>
    <lineage>
        <taxon>Bacteria</taxon>
        <taxon>Pseudomonadati</taxon>
        <taxon>Pseudomonadota</taxon>
        <taxon>Alphaproteobacteria</taxon>
        <taxon>Sphingomonadales</taxon>
        <taxon>Sphingomonadaceae</taxon>
        <taxon>Sphingomonas</taxon>
    </lineage>
</organism>
<name>A0ABP7LHW8_9SPHN</name>
<evidence type="ECO:0000256" key="3">
    <source>
        <dbReference type="ARBA" id="ARBA00022989"/>
    </source>
</evidence>
<keyword evidence="4 5" id="KW-0472">Membrane</keyword>
<dbReference type="Proteomes" id="UP001500827">
    <property type="component" value="Unassembled WGS sequence"/>
</dbReference>
<dbReference type="InterPro" id="IPR023352">
    <property type="entry name" value="MAPEG-like_dom_sf"/>
</dbReference>
<sequence>MTQLPVTLSSAAACALLNIWLGSRISRLRGQFKVSVGDGGNDLLLRRMRAQANFIENAPFVLILLAGIELWGGNRLALQAIAAIFIMARIAHPIGMDGPQFRRWRMVGMMGSALVTVALAGWAIALIAGY</sequence>
<evidence type="ECO:0000256" key="2">
    <source>
        <dbReference type="ARBA" id="ARBA00022692"/>
    </source>
</evidence>
<evidence type="ECO:0000256" key="1">
    <source>
        <dbReference type="ARBA" id="ARBA00004370"/>
    </source>
</evidence>
<feature type="transmembrane region" description="Helical" evidence="5">
    <location>
        <begin position="77"/>
        <end position="95"/>
    </location>
</feature>
<evidence type="ECO:0000313" key="6">
    <source>
        <dbReference type="EMBL" id="GAA3902238.1"/>
    </source>
</evidence>
<keyword evidence="2 5" id="KW-0812">Transmembrane</keyword>
<evidence type="ECO:0000313" key="7">
    <source>
        <dbReference type="Proteomes" id="UP001500827"/>
    </source>
</evidence>
<dbReference type="PANTHER" id="PTHR35814:SF1">
    <property type="entry name" value="GLUTATHIONE S-TRANSFERASE-RELATED"/>
    <property type="match status" value="1"/>
</dbReference>
<dbReference type="SUPFAM" id="SSF161084">
    <property type="entry name" value="MAPEG domain-like"/>
    <property type="match status" value="1"/>
</dbReference>
<comment type="caution">
    <text evidence="6">The sequence shown here is derived from an EMBL/GenBank/DDBJ whole genome shotgun (WGS) entry which is preliminary data.</text>
</comment>
<proteinExistence type="predicted"/>
<dbReference type="EMBL" id="BAABBM010000001">
    <property type="protein sequence ID" value="GAA3902238.1"/>
    <property type="molecule type" value="Genomic_DNA"/>
</dbReference>
<dbReference type="InterPro" id="IPR001129">
    <property type="entry name" value="Membr-assoc_MAPEG"/>
</dbReference>
<reference evidence="7" key="1">
    <citation type="journal article" date="2019" name="Int. J. Syst. Evol. Microbiol.">
        <title>The Global Catalogue of Microorganisms (GCM) 10K type strain sequencing project: providing services to taxonomists for standard genome sequencing and annotation.</title>
        <authorList>
            <consortium name="The Broad Institute Genomics Platform"/>
            <consortium name="The Broad Institute Genome Sequencing Center for Infectious Disease"/>
            <person name="Wu L."/>
            <person name="Ma J."/>
        </authorList>
    </citation>
    <scope>NUCLEOTIDE SEQUENCE [LARGE SCALE GENOMIC DNA]</scope>
    <source>
        <strain evidence="7">JCM 17543</strain>
    </source>
</reference>
<dbReference type="Pfam" id="PF01124">
    <property type="entry name" value="MAPEG"/>
    <property type="match status" value="1"/>
</dbReference>
<evidence type="ECO:0008006" key="8">
    <source>
        <dbReference type="Google" id="ProtNLM"/>
    </source>
</evidence>
<protein>
    <recommendedName>
        <fullName evidence="8">MAPEG family protein</fullName>
    </recommendedName>
</protein>
<keyword evidence="7" id="KW-1185">Reference proteome</keyword>
<evidence type="ECO:0000256" key="4">
    <source>
        <dbReference type="ARBA" id="ARBA00023136"/>
    </source>
</evidence>
<comment type="subcellular location">
    <subcellularLocation>
        <location evidence="1">Membrane</location>
    </subcellularLocation>
</comment>
<accession>A0ABP7LHW8</accession>
<dbReference type="PANTHER" id="PTHR35814">
    <property type="match status" value="1"/>
</dbReference>
<dbReference type="RefSeq" id="WP_344699657.1">
    <property type="nucleotide sequence ID" value="NZ_BAABBM010000001.1"/>
</dbReference>
<feature type="transmembrane region" description="Helical" evidence="5">
    <location>
        <begin position="6"/>
        <end position="23"/>
    </location>
</feature>
<feature type="transmembrane region" description="Helical" evidence="5">
    <location>
        <begin position="54"/>
        <end position="71"/>
    </location>
</feature>
<dbReference type="Gene3D" id="1.20.120.550">
    <property type="entry name" value="Membrane associated eicosanoid/glutathione metabolism-like domain"/>
    <property type="match status" value="1"/>
</dbReference>
<keyword evidence="3 5" id="KW-1133">Transmembrane helix</keyword>